<organism evidence="1 2">
    <name type="scientific">Trichocoleus desertorum GB2-A4</name>
    <dbReference type="NCBI Taxonomy" id="2933944"/>
    <lineage>
        <taxon>Bacteria</taxon>
        <taxon>Bacillati</taxon>
        <taxon>Cyanobacteriota</taxon>
        <taxon>Cyanophyceae</taxon>
        <taxon>Leptolyngbyales</taxon>
        <taxon>Trichocoleusaceae</taxon>
        <taxon>Trichocoleus</taxon>
    </lineage>
</organism>
<name>A0ABV0J4N5_9CYAN</name>
<evidence type="ECO:0000313" key="1">
    <source>
        <dbReference type="EMBL" id="MEP0816737.1"/>
    </source>
</evidence>
<keyword evidence="2" id="KW-1185">Reference proteome</keyword>
<gene>
    <name evidence="1" type="ORF">NC998_06485</name>
</gene>
<dbReference type="RefSeq" id="WP_190438709.1">
    <property type="nucleotide sequence ID" value="NZ_JAMPKM010000003.1"/>
</dbReference>
<protein>
    <submittedName>
        <fullName evidence="1">Uncharacterized protein</fullName>
    </submittedName>
</protein>
<evidence type="ECO:0000313" key="2">
    <source>
        <dbReference type="Proteomes" id="UP001464891"/>
    </source>
</evidence>
<comment type="caution">
    <text evidence="1">The sequence shown here is derived from an EMBL/GenBank/DDBJ whole genome shotgun (WGS) entry which is preliminary data.</text>
</comment>
<dbReference type="EMBL" id="JAMPKM010000003">
    <property type="protein sequence ID" value="MEP0816737.1"/>
    <property type="molecule type" value="Genomic_DNA"/>
</dbReference>
<dbReference type="Proteomes" id="UP001464891">
    <property type="component" value="Unassembled WGS sequence"/>
</dbReference>
<accession>A0ABV0J4N5</accession>
<sequence length="170" mass="18292">MLRELSSIALLTPALLSVEGLSFADKSQALNLPQLDSSLKDLVCQNNWNRAIKAMGPRIGNPQITSQDRQQLIEFRHQLQDWQAAGAKVSELPGCEGVAVSVDGPTIEYSASTSLDFEAGLESVVAMRSLPKGYIGYAGLSQAADSVDRSCRVIDARGKRIDLSVLCDGQ</sequence>
<reference evidence="1 2" key="1">
    <citation type="submission" date="2022-04" db="EMBL/GenBank/DDBJ databases">
        <title>Positive selection, recombination, and allopatry shape intraspecific diversity of widespread and dominant cyanobacteria.</title>
        <authorList>
            <person name="Wei J."/>
            <person name="Shu W."/>
            <person name="Hu C."/>
        </authorList>
    </citation>
    <scope>NUCLEOTIDE SEQUENCE [LARGE SCALE GENOMIC DNA]</scope>
    <source>
        <strain evidence="1 2">GB2-A4</strain>
    </source>
</reference>
<proteinExistence type="predicted"/>